<dbReference type="PANTHER" id="PTHR42655:SF1">
    <property type="entry name" value="GLYCOGEN PHOSPHORYLASE"/>
    <property type="match status" value="1"/>
</dbReference>
<comment type="catalytic activity">
    <reaction evidence="1">
        <text>[(1-&gt;4)-alpha-D-glucosyl](n) + phosphate = [(1-&gt;4)-alpha-D-glucosyl](n-1) + alpha-D-glucose 1-phosphate</text>
        <dbReference type="Rhea" id="RHEA:41732"/>
        <dbReference type="Rhea" id="RHEA-COMP:9584"/>
        <dbReference type="Rhea" id="RHEA-COMP:9586"/>
        <dbReference type="ChEBI" id="CHEBI:15444"/>
        <dbReference type="ChEBI" id="CHEBI:43474"/>
        <dbReference type="ChEBI" id="CHEBI:58601"/>
        <dbReference type="EC" id="2.4.1.1"/>
    </reaction>
</comment>
<evidence type="ECO:0000256" key="2">
    <source>
        <dbReference type="ARBA" id="ARBA00006047"/>
    </source>
</evidence>
<dbReference type="NCBIfam" id="TIGR02094">
    <property type="entry name" value="more_P_ylases"/>
    <property type="match status" value="1"/>
</dbReference>
<comment type="similarity">
    <text evidence="2">Belongs to the glycogen phosphorylase family.</text>
</comment>
<gene>
    <name evidence="5" type="primary">glgP</name>
    <name evidence="5" type="ORF">VLY81_05110</name>
</gene>
<feature type="domain" description="DUF3417" evidence="4">
    <location>
        <begin position="13"/>
        <end position="124"/>
    </location>
</feature>
<sequence length="867" mass="97860">MRPIRTFSVAPSLPEPIARLPELAYNLLWSWDAGIRSLFIRLDRRLWEISQHNPVRMLALVGRRRLEEAAGDEGFLAQYRQVLEAFDAYVAERETWWSRRYGRRPDDQPMVAYFSAELGLTESMPMYSGGLGNLAGDHLKSASDLGLPLVAVSLMYHQGYFRQALTPDGWQQETYPDYDIYTMPMQLVRRSDGQPLTVEVSLPGRQLVAYVWRVRVGRVELYLLDANVAVNTPEDRILTDRLYGGDLDMRLRQEILLGIGGVRALSAMDLRPRVFHMNEGHSAFLALERIRRLMDEQDLTFDEAREAAAAGHVFTTHTPVPAGHDYFPPEMMERYFGDFYRAMHLSRQAFMALGRQEPGAEHEAFCMTILALKTAAYANGVSRLHGAVARRMWQGLWPEVPQGELPIGSVTNGIHLLSWVSQDLAELYDRYLGPRWRTDPDDPALWEGVAGIPAEELWRTHERRRERLVAYVRRRLRAQALDRGASPAEIAQTEQALDPGVLTIGLARRFATYKRATLLLQDPDRLVRLLTQPGRPVQIIVAGKAHPHDDAGKDLIRQIVHFARRPEVQGRVVFVEDYDIALARYLVQGCDVWLNTPRRPQEASGTSGMKASVNGALNVSVLDGWWQEAWSPEVGWAVGPGGEEPESGYPESVRHDPALVDRLDARALMDVLEHDVVPLFYDRGADGLPRGWIARMRRSIAAIAPHFNTHRMVKEYAERFYVPGARRYVSLAADGMRRAKELARWKQVVAQSWPGVRIDEVESTAADPVPRDRGFTVRAIAFLNGLHPDDVVAELYLGRVDPRGELTNCRVLRMRPAGTAPGGRFVFEVADVRVEGSGLHGFQVRLHPIHPDLATPLETGLVRWAGV</sequence>
<dbReference type="PIRSF" id="PIRSF000460">
    <property type="entry name" value="Pprylas_GlgP"/>
    <property type="match status" value="1"/>
</dbReference>
<dbReference type="InterPro" id="IPR052182">
    <property type="entry name" value="Glycogen/Maltodextrin_Phosph"/>
</dbReference>
<dbReference type="RefSeq" id="WP_324669952.1">
    <property type="nucleotide sequence ID" value="NZ_CP141614.1"/>
</dbReference>
<dbReference type="Gene3D" id="3.40.50.2000">
    <property type="entry name" value="Glycogen Phosphorylase B"/>
    <property type="match status" value="3"/>
</dbReference>
<evidence type="ECO:0000256" key="3">
    <source>
        <dbReference type="ARBA" id="ARBA00022533"/>
    </source>
</evidence>
<dbReference type="Proteomes" id="UP001333102">
    <property type="component" value="Chromosome"/>
</dbReference>
<dbReference type="Pfam" id="PF00343">
    <property type="entry name" value="Phosphorylase"/>
    <property type="match status" value="1"/>
</dbReference>
<dbReference type="InterPro" id="IPR024517">
    <property type="entry name" value="Glycogen_phosphorylase_DUF3417"/>
</dbReference>
<keyword evidence="6" id="KW-1185">Reference proteome</keyword>
<dbReference type="PANTHER" id="PTHR42655">
    <property type="entry name" value="GLYCOGEN PHOSPHORYLASE"/>
    <property type="match status" value="1"/>
</dbReference>
<organism evidence="5 6">
    <name type="scientific">Geochorda subterranea</name>
    <dbReference type="NCBI Taxonomy" id="3109564"/>
    <lineage>
        <taxon>Bacteria</taxon>
        <taxon>Bacillati</taxon>
        <taxon>Bacillota</taxon>
        <taxon>Limnochordia</taxon>
        <taxon>Limnochordales</taxon>
        <taxon>Geochordaceae</taxon>
        <taxon>Geochorda</taxon>
    </lineage>
</organism>
<proteinExistence type="inferred from homology"/>
<accession>A0ABZ1BSG5</accession>
<keyword evidence="3" id="KW-0021">Allosteric enzyme</keyword>
<evidence type="ECO:0000313" key="6">
    <source>
        <dbReference type="Proteomes" id="UP001333102"/>
    </source>
</evidence>
<evidence type="ECO:0000256" key="1">
    <source>
        <dbReference type="ARBA" id="ARBA00001275"/>
    </source>
</evidence>
<name>A0ABZ1BSG5_9FIRM</name>
<protein>
    <submittedName>
        <fullName evidence="5">Alpha-glucan family phosphorylase</fullName>
    </submittedName>
</protein>
<dbReference type="InterPro" id="IPR011834">
    <property type="entry name" value="Agluc_phsphrylas"/>
</dbReference>
<evidence type="ECO:0000259" key="4">
    <source>
        <dbReference type="Pfam" id="PF11897"/>
    </source>
</evidence>
<dbReference type="EMBL" id="CP141614">
    <property type="protein sequence ID" value="WRP15546.1"/>
    <property type="molecule type" value="Genomic_DNA"/>
</dbReference>
<reference evidence="6" key="1">
    <citation type="submission" date="2023-12" db="EMBL/GenBank/DDBJ databases">
        <title>Novel isolates from deep terrestrial aquifers shed light on the physiology and ecology of the class Limnochordia.</title>
        <authorList>
            <person name="Karnachuk O.V."/>
            <person name="Lukina A.P."/>
            <person name="Avakyan M.R."/>
            <person name="Kadnikov V."/>
            <person name="Begmatov S."/>
            <person name="Beletsky A.V."/>
            <person name="Mardanov A.V."/>
            <person name="Ravin N.V."/>
        </authorList>
    </citation>
    <scope>NUCLEOTIDE SEQUENCE [LARGE SCALE GENOMIC DNA]</scope>
    <source>
        <strain evidence="6">LN</strain>
    </source>
</reference>
<dbReference type="Pfam" id="PF11897">
    <property type="entry name" value="DUF3417"/>
    <property type="match status" value="1"/>
</dbReference>
<evidence type="ECO:0000313" key="5">
    <source>
        <dbReference type="EMBL" id="WRP15546.1"/>
    </source>
</evidence>
<dbReference type="SUPFAM" id="SSF53756">
    <property type="entry name" value="UDP-Glycosyltransferase/glycogen phosphorylase"/>
    <property type="match status" value="1"/>
</dbReference>
<dbReference type="InterPro" id="IPR000811">
    <property type="entry name" value="Glyco_trans_35"/>
</dbReference>